<evidence type="ECO:0000256" key="1">
    <source>
        <dbReference type="SAM" id="MobiDB-lite"/>
    </source>
</evidence>
<dbReference type="AlphaFoldDB" id="A0A6A4TFI9"/>
<dbReference type="EMBL" id="VEVO01000003">
    <property type="protein sequence ID" value="KAF0044005.1"/>
    <property type="molecule type" value="Genomic_DNA"/>
</dbReference>
<proteinExistence type="predicted"/>
<comment type="caution">
    <text evidence="2">The sequence shown here is derived from an EMBL/GenBank/DDBJ whole genome shotgun (WGS) entry which is preliminary data.</text>
</comment>
<accession>A0A6A4TFI9</accession>
<protein>
    <submittedName>
        <fullName evidence="2">Uncharacterized protein</fullName>
    </submittedName>
</protein>
<dbReference type="Proteomes" id="UP000438429">
    <property type="component" value="Unassembled WGS sequence"/>
</dbReference>
<evidence type="ECO:0000313" key="2">
    <source>
        <dbReference type="EMBL" id="KAF0044005.1"/>
    </source>
</evidence>
<feature type="compositionally biased region" description="Polar residues" evidence="1">
    <location>
        <begin position="1"/>
        <end position="11"/>
    </location>
</feature>
<sequence length="93" mass="9887">MQQIALSQGPATDTRRIHEPRGENERSAGRNVVQMNVPDGAIPGAVGAQCGRVARHFVYSAGALRGCGFKTGCHVAGSTENRPTPELPSLYKQ</sequence>
<organism evidence="2 3">
    <name type="scientific">Scophthalmus maximus</name>
    <name type="common">Turbot</name>
    <name type="synonym">Psetta maxima</name>
    <dbReference type="NCBI Taxonomy" id="52904"/>
    <lineage>
        <taxon>Eukaryota</taxon>
        <taxon>Metazoa</taxon>
        <taxon>Chordata</taxon>
        <taxon>Craniata</taxon>
        <taxon>Vertebrata</taxon>
        <taxon>Euteleostomi</taxon>
        <taxon>Actinopterygii</taxon>
        <taxon>Neopterygii</taxon>
        <taxon>Teleostei</taxon>
        <taxon>Neoteleostei</taxon>
        <taxon>Acanthomorphata</taxon>
        <taxon>Carangaria</taxon>
        <taxon>Pleuronectiformes</taxon>
        <taxon>Pleuronectoidei</taxon>
        <taxon>Scophthalmidae</taxon>
        <taxon>Scophthalmus</taxon>
    </lineage>
</organism>
<reference evidence="2 3" key="1">
    <citation type="submission" date="2019-06" db="EMBL/GenBank/DDBJ databases">
        <title>Draft genomes of female and male turbot (Scophthalmus maximus).</title>
        <authorList>
            <person name="Xu H."/>
            <person name="Xu X.-W."/>
            <person name="Shao C."/>
            <person name="Chen S."/>
        </authorList>
    </citation>
    <scope>NUCLEOTIDE SEQUENCE [LARGE SCALE GENOMIC DNA]</scope>
    <source>
        <strain evidence="2">Ysfricsl-2016a</strain>
        <tissue evidence="2">Blood</tissue>
    </source>
</reference>
<gene>
    <name evidence="2" type="ORF">F2P81_003163</name>
</gene>
<name>A0A6A4TFI9_SCOMX</name>
<evidence type="ECO:0000313" key="3">
    <source>
        <dbReference type="Proteomes" id="UP000438429"/>
    </source>
</evidence>
<feature type="compositionally biased region" description="Basic and acidic residues" evidence="1">
    <location>
        <begin position="13"/>
        <end position="28"/>
    </location>
</feature>
<feature type="region of interest" description="Disordered" evidence="1">
    <location>
        <begin position="1"/>
        <end position="31"/>
    </location>
</feature>